<dbReference type="Pfam" id="PF00089">
    <property type="entry name" value="Trypsin"/>
    <property type="match status" value="1"/>
</dbReference>
<dbReference type="InterPro" id="IPR001314">
    <property type="entry name" value="Peptidase_S1A"/>
</dbReference>
<dbReference type="InterPro" id="IPR050430">
    <property type="entry name" value="Peptidase_S1"/>
</dbReference>
<keyword evidence="3" id="KW-0964">Secreted</keyword>
<evidence type="ECO:0000313" key="11">
    <source>
        <dbReference type="Proteomes" id="UP001652620"/>
    </source>
</evidence>
<evidence type="ECO:0000256" key="3">
    <source>
        <dbReference type="ARBA" id="ARBA00022525"/>
    </source>
</evidence>
<dbReference type="KEGG" id="bdr:105230117"/>
<evidence type="ECO:0000256" key="5">
    <source>
        <dbReference type="ARBA" id="ARBA00022801"/>
    </source>
</evidence>
<dbReference type="GeneID" id="105230117"/>
<dbReference type="CDD" id="cd00190">
    <property type="entry name" value="Tryp_SPc"/>
    <property type="match status" value="1"/>
</dbReference>
<evidence type="ECO:0000256" key="6">
    <source>
        <dbReference type="ARBA" id="ARBA00022825"/>
    </source>
</evidence>
<dbReference type="GO" id="GO:0005576">
    <property type="term" value="C:extracellular region"/>
    <property type="evidence" value="ECO:0007669"/>
    <property type="project" value="UniProtKB-SubCell"/>
</dbReference>
<keyword evidence="7" id="KW-1015">Disulfide bond</keyword>
<accession>A0A6I9VGM8</accession>
<keyword evidence="11" id="KW-1185">Reference proteome</keyword>
<proteinExistence type="inferred from homology"/>
<dbReference type="PROSITE" id="PS00134">
    <property type="entry name" value="TRYPSIN_HIS"/>
    <property type="match status" value="1"/>
</dbReference>
<dbReference type="InterPro" id="IPR009003">
    <property type="entry name" value="Peptidase_S1_PA"/>
</dbReference>
<evidence type="ECO:0000256" key="1">
    <source>
        <dbReference type="ARBA" id="ARBA00004613"/>
    </source>
</evidence>
<organism evidence="11 12">
    <name type="scientific">Bactrocera dorsalis</name>
    <name type="common">Oriental fruit fly</name>
    <name type="synonym">Dacus dorsalis</name>
    <dbReference type="NCBI Taxonomy" id="27457"/>
    <lineage>
        <taxon>Eukaryota</taxon>
        <taxon>Metazoa</taxon>
        <taxon>Ecdysozoa</taxon>
        <taxon>Arthropoda</taxon>
        <taxon>Hexapoda</taxon>
        <taxon>Insecta</taxon>
        <taxon>Pterygota</taxon>
        <taxon>Neoptera</taxon>
        <taxon>Endopterygota</taxon>
        <taxon>Diptera</taxon>
        <taxon>Brachycera</taxon>
        <taxon>Muscomorpha</taxon>
        <taxon>Tephritoidea</taxon>
        <taxon>Tephritidae</taxon>
        <taxon>Bactrocera</taxon>
        <taxon>Bactrocera</taxon>
    </lineage>
</organism>
<dbReference type="Proteomes" id="UP001652620">
    <property type="component" value="Chromosome 5"/>
</dbReference>
<dbReference type="InParanoid" id="A0A6I9VGM8"/>
<dbReference type="GO" id="GO:0006508">
    <property type="term" value="P:proteolysis"/>
    <property type="evidence" value="ECO:0007669"/>
    <property type="project" value="UniProtKB-KW"/>
</dbReference>
<evidence type="ECO:0000256" key="4">
    <source>
        <dbReference type="ARBA" id="ARBA00022670"/>
    </source>
</evidence>
<reference evidence="12" key="1">
    <citation type="submission" date="2025-08" db="UniProtKB">
        <authorList>
            <consortium name="RefSeq"/>
        </authorList>
    </citation>
    <scope>IDENTIFICATION</scope>
    <source>
        <tissue evidence="12">Adult</tissue>
    </source>
</reference>
<name>A0A6I9VGM8_BACDO</name>
<dbReference type="OrthoDB" id="7996907at2759"/>
<evidence type="ECO:0000256" key="9">
    <source>
        <dbReference type="SAM" id="SignalP"/>
    </source>
</evidence>
<evidence type="ECO:0000256" key="8">
    <source>
        <dbReference type="RuleBase" id="RU363034"/>
    </source>
</evidence>
<gene>
    <name evidence="12" type="primary">LOC105230117</name>
</gene>
<dbReference type="PROSITE" id="PS00135">
    <property type="entry name" value="TRYPSIN_SER"/>
    <property type="match status" value="1"/>
</dbReference>
<dbReference type="Gene3D" id="2.40.10.10">
    <property type="entry name" value="Trypsin-like serine proteases"/>
    <property type="match status" value="1"/>
</dbReference>
<dbReference type="AlphaFoldDB" id="A0A6I9VGM8"/>
<dbReference type="PROSITE" id="PS50240">
    <property type="entry name" value="TRYPSIN_DOM"/>
    <property type="match status" value="1"/>
</dbReference>
<comment type="similarity">
    <text evidence="2">Belongs to the peptidase S1 family.</text>
</comment>
<protein>
    <submittedName>
        <fullName evidence="12">Trypsin alpha-3-like</fullName>
    </submittedName>
</protein>
<evidence type="ECO:0000256" key="2">
    <source>
        <dbReference type="ARBA" id="ARBA00007664"/>
    </source>
</evidence>
<keyword evidence="9" id="KW-0732">Signal</keyword>
<feature type="signal peptide" evidence="9">
    <location>
        <begin position="1"/>
        <end position="23"/>
    </location>
</feature>
<dbReference type="PANTHER" id="PTHR24276:SF91">
    <property type="entry name" value="AT26814P-RELATED"/>
    <property type="match status" value="1"/>
</dbReference>
<keyword evidence="5 8" id="KW-0378">Hydrolase</keyword>
<feature type="chain" id="PRO_5045232011" evidence="9">
    <location>
        <begin position="24"/>
        <end position="254"/>
    </location>
</feature>
<evidence type="ECO:0000259" key="10">
    <source>
        <dbReference type="PROSITE" id="PS50240"/>
    </source>
</evidence>
<dbReference type="InterPro" id="IPR018114">
    <property type="entry name" value="TRYPSIN_HIS"/>
</dbReference>
<feature type="domain" description="Peptidase S1" evidence="10">
    <location>
        <begin position="30"/>
        <end position="251"/>
    </location>
</feature>
<evidence type="ECO:0000313" key="12">
    <source>
        <dbReference type="RefSeq" id="XP_011209021.2"/>
    </source>
</evidence>
<dbReference type="GO" id="GO:0004252">
    <property type="term" value="F:serine-type endopeptidase activity"/>
    <property type="evidence" value="ECO:0007669"/>
    <property type="project" value="InterPro"/>
</dbReference>
<dbReference type="InterPro" id="IPR043504">
    <property type="entry name" value="Peptidase_S1_PA_chymotrypsin"/>
</dbReference>
<keyword evidence="6 8" id="KW-0720">Serine protease</keyword>
<comment type="subcellular location">
    <subcellularLocation>
        <location evidence="1">Secreted</location>
    </subcellularLocation>
</comment>
<keyword evidence="4 8" id="KW-0645">Protease</keyword>
<dbReference type="PANTHER" id="PTHR24276">
    <property type="entry name" value="POLYSERASE-RELATED"/>
    <property type="match status" value="1"/>
</dbReference>
<dbReference type="SMART" id="SM00020">
    <property type="entry name" value="Tryp_SPc"/>
    <property type="match status" value="1"/>
</dbReference>
<sequence>MCQFSRQLVLQLILSLTFGHIYGQQVYKAIFGGSPVTQKIYPYFVRLHYYEYGEFDCGGSLVRNNAVLTAAHCVMGRNVEELSVHVYTINLGDTGVERTVKYALVPKEYDNETLNYDVAVLILSSAMPSLWVIPLNKSPVAVGTSCLVIGHGDTEEDGVVSKQLQEIHVPIVSWEICQRKYRGIGVITKSMMCASEPGIKDSCQGDSGGPMICNGKQAGIVSWGEGCGRVDFPGVYTDISNVYGFIENTLKNYA</sequence>
<dbReference type="RefSeq" id="XP_011209021.2">
    <property type="nucleotide sequence ID" value="XM_011210719.4"/>
</dbReference>
<dbReference type="SUPFAM" id="SSF50494">
    <property type="entry name" value="Trypsin-like serine proteases"/>
    <property type="match status" value="1"/>
</dbReference>
<dbReference type="PRINTS" id="PR00722">
    <property type="entry name" value="CHYMOTRYPSIN"/>
</dbReference>
<dbReference type="InterPro" id="IPR033116">
    <property type="entry name" value="TRYPSIN_SER"/>
</dbReference>
<evidence type="ECO:0000256" key="7">
    <source>
        <dbReference type="ARBA" id="ARBA00023157"/>
    </source>
</evidence>
<dbReference type="InterPro" id="IPR001254">
    <property type="entry name" value="Trypsin_dom"/>
</dbReference>